<feature type="non-terminal residue" evidence="7">
    <location>
        <position position="1"/>
    </location>
</feature>
<accession>A0A0G1YTF3</accession>
<keyword evidence="1" id="KW-0699">rRNA-binding</keyword>
<evidence type="ECO:0000256" key="2">
    <source>
        <dbReference type="ARBA" id="ARBA00022884"/>
    </source>
</evidence>
<proteinExistence type="predicted"/>
<dbReference type="PANTHER" id="PTHR33284:SF1">
    <property type="entry name" value="RIBOSOMAL PROTEIN L25_GLN-TRNA SYNTHETASE, ANTI-CODON-BINDING DOMAIN-CONTAINING PROTEIN"/>
    <property type="match status" value="1"/>
</dbReference>
<name>A0A0G1YTF3_9BACT</name>
<evidence type="ECO:0000256" key="1">
    <source>
        <dbReference type="ARBA" id="ARBA00022730"/>
    </source>
</evidence>
<keyword evidence="2" id="KW-0694">RNA-binding</keyword>
<evidence type="ECO:0000256" key="4">
    <source>
        <dbReference type="ARBA" id="ARBA00023274"/>
    </source>
</evidence>
<dbReference type="CDD" id="cd00495">
    <property type="entry name" value="Ribosomal_L25_TL5_CTC"/>
    <property type="match status" value="1"/>
</dbReference>
<dbReference type="GO" id="GO:0006412">
    <property type="term" value="P:translation"/>
    <property type="evidence" value="ECO:0007669"/>
    <property type="project" value="InterPro"/>
</dbReference>
<evidence type="ECO:0000256" key="5">
    <source>
        <dbReference type="SAM" id="MobiDB-lite"/>
    </source>
</evidence>
<dbReference type="InterPro" id="IPR011035">
    <property type="entry name" value="Ribosomal_bL25/Gln-tRNA_synth"/>
</dbReference>
<sequence>IWREAGETTIVRLKGVGEEKETLFHDVQIHPVTGKLLHADFYCLERGKKIILSVPLKFVNVAPAEKAGHIIVKTLYEVEIEVSPQELPHNLPVDLSLLRDVGDHIMASQIPLPESASLITEPDEIVASVKIFEEEPEEVAPLPETEIIGEKKEGTDTEAPAAYDEKKKEE</sequence>
<dbReference type="InterPro" id="IPR020930">
    <property type="entry name" value="Ribosomal_uL5_bac-type"/>
</dbReference>
<keyword evidence="4" id="KW-0687">Ribonucleoprotein</keyword>
<dbReference type="SUPFAM" id="SSF50715">
    <property type="entry name" value="Ribosomal protein L25-like"/>
    <property type="match status" value="1"/>
</dbReference>
<dbReference type="InterPro" id="IPR020057">
    <property type="entry name" value="Ribosomal_bL25_b-dom"/>
</dbReference>
<dbReference type="Pfam" id="PF14693">
    <property type="entry name" value="Ribosomal_TL5_C"/>
    <property type="match status" value="1"/>
</dbReference>
<dbReference type="GO" id="GO:0022625">
    <property type="term" value="C:cytosolic large ribosomal subunit"/>
    <property type="evidence" value="ECO:0007669"/>
    <property type="project" value="TreeGrafter"/>
</dbReference>
<dbReference type="Gene3D" id="2.40.240.10">
    <property type="entry name" value="Ribosomal Protein L25, Chain P"/>
    <property type="match status" value="1"/>
</dbReference>
<dbReference type="InterPro" id="IPR001021">
    <property type="entry name" value="Ribosomal_bL25_long"/>
</dbReference>
<dbReference type="AlphaFoldDB" id="A0A0G1YTF3"/>
<evidence type="ECO:0000313" key="7">
    <source>
        <dbReference type="EMBL" id="KKW18302.1"/>
    </source>
</evidence>
<organism evidence="7 8">
    <name type="scientific">Candidatus Adlerbacteria bacterium GW2011_GWC1_50_9</name>
    <dbReference type="NCBI Taxonomy" id="1618608"/>
    <lineage>
        <taxon>Bacteria</taxon>
        <taxon>Candidatus Adleribacteriota</taxon>
    </lineage>
</organism>
<comment type="caution">
    <text evidence="7">The sequence shown here is derived from an EMBL/GenBank/DDBJ whole genome shotgun (WGS) entry which is preliminary data.</text>
</comment>
<dbReference type="InterPro" id="IPR029751">
    <property type="entry name" value="Ribosomal_L25_dom"/>
</dbReference>
<keyword evidence="3 7" id="KW-0689">Ribosomal protein</keyword>
<feature type="region of interest" description="Disordered" evidence="5">
    <location>
        <begin position="136"/>
        <end position="170"/>
    </location>
</feature>
<dbReference type="InterPro" id="IPR020056">
    <property type="entry name" value="Rbsml_bL25/Gln-tRNA_synth_N"/>
</dbReference>
<dbReference type="GO" id="GO:0003735">
    <property type="term" value="F:structural constituent of ribosome"/>
    <property type="evidence" value="ECO:0007669"/>
    <property type="project" value="InterPro"/>
</dbReference>
<dbReference type="Gene3D" id="2.170.120.20">
    <property type="entry name" value="Ribosomal protein L25, beta domain"/>
    <property type="match status" value="1"/>
</dbReference>
<feature type="domain" description="Large ribosomal subunit protein bL25 beta" evidence="6">
    <location>
        <begin position="49"/>
        <end position="130"/>
    </location>
</feature>
<reference evidence="7 8" key="1">
    <citation type="journal article" date="2015" name="Nature">
        <title>rRNA introns, odd ribosomes, and small enigmatic genomes across a large radiation of phyla.</title>
        <authorList>
            <person name="Brown C.T."/>
            <person name="Hug L.A."/>
            <person name="Thomas B.C."/>
            <person name="Sharon I."/>
            <person name="Castelle C.J."/>
            <person name="Singh A."/>
            <person name="Wilkins M.J."/>
            <person name="Williams K.H."/>
            <person name="Banfield J.F."/>
        </authorList>
    </citation>
    <scope>NUCLEOTIDE SEQUENCE [LARGE SCALE GENOMIC DNA]</scope>
</reference>
<dbReference type="Proteomes" id="UP000034201">
    <property type="component" value="Unassembled WGS sequence"/>
</dbReference>
<dbReference type="GO" id="GO:0008097">
    <property type="term" value="F:5S rRNA binding"/>
    <property type="evidence" value="ECO:0007669"/>
    <property type="project" value="InterPro"/>
</dbReference>
<evidence type="ECO:0000313" key="8">
    <source>
        <dbReference type="Proteomes" id="UP000034201"/>
    </source>
</evidence>
<dbReference type="PANTHER" id="PTHR33284">
    <property type="entry name" value="RIBOSOMAL PROTEIN L25/GLN-TRNA SYNTHETASE, ANTI-CODON-BINDING DOMAIN-CONTAINING PROTEIN"/>
    <property type="match status" value="1"/>
</dbReference>
<dbReference type="EMBL" id="LCQQ01000086">
    <property type="protein sequence ID" value="KKW18302.1"/>
    <property type="molecule type" value="Genomic_DNA"/>
</dbReference>
<protein>
    <submittedName>
        <fullName evidence="7">50S ribosomal protein L25</fullName>
    </submittedName>
</protein>
<dbReference type="NCBIfam" id="TIGR00731">
    <property type="entry name" value="bL25_bact_ctc"/>
    <property type="match status" value="1"/>
</dbReference>
<evidence type="ECO:0000259" key="6">
    <source>
        <dbReference type="Pfam" id="PF14693"/>
    </source>
</evidence>
<dbReference type="InterPro" id="IPR037121">
    <property type="entry name" value="Ribosomal_bL25_C"/>
</dbReference>
<gene>
    <name evidence="7" type="ORF">UY61_C0086G0009</name>
</gene>
<evidence type="ECO:0000256" key="3">
    <source>
        <dbReference type="ARBA" id="ARBA00022980"/>
    </source>
</evidence>